<keyword evidence="5" id="KW-1185">Reference proteome</keyword>
<feature type="domain" description="STAS" evidence="3">
    <location>
        <begin position="18"/>
        <end position="110"/>
    </location>
</feature>
<organism evidence="4 5">
    <name type="scientific">Parendozoicomonas haliclonae</name>
    <dbReference type="NCBI Taxonomy" id="1960125"/>
    <lineage>
        <taxon>Bacteria</taxon>
        <taxon>Pseudomonadati</taxon>
        <taxon>Pseudomonadota</taxon>
        <taxon>Gammaproteobacteria</taxon>
        <taxon>Oceanospirillales</taxon>
        <taxon>Endozoicomonadaceae</taxon>
        <taxon>Parendozoicomonas</taxon>
    </lineage>
</organism>
<sequence>MGFSNRQEADKTVVEIGEARLDASQATPFRDYMFDLINQGQTQLVVDLSQVNFMDSSGLGAIVSVLKQLGDKGAVELASPQKAVNDLFDLTCMDQIFTIHPSVDQALSGKPH</sequence>
<evidence type="ECO:0000256" key="1">
    <source>
        <dbReference type="ARBA" id="ARBA00009013"/>
    </source>
</evidence>
<reference evidence="4 5" key="1">
    <citation type="submission" date="2017-03" db="EMBL/GenBank/DDBJ databases">
        <authorList>
            <person name="Afonso C.L."/>
            <person name="Miller P.J."/>
            <person name="Scott M.A."/>
            <person name="Spackman E."/>
            <person name="Goraichik I."/>
            <person name="Dimitrov K.M."/>
            <person name="Suarez D.L."/>
            <person name="Swayne D.E."/>
        </authorList>
    </citation>
    <scope>NUCLEOTIDE SEQUENCE [LARGE SCALE GENOMIC DNA]</scope>
    <source>
        <strain evidence="4">SB41UT1</strain>
    </source>
</reference>
<evidence type="ECO:0000259" key="3">
    <source>
        <dbReference type="PROSITE" id="PS50801"/>
    </source>
</evidence>
<dbReference type="InterPro" id="IPR003658">
    <property type="entry name" value="Anti-sigma_ant"/>
</dbReference>
<dbReference type="EMBL" id="FWPT01000005">
    <property type="protein sequence ID" value="SMA47807.1"/>
    <property type="molecule type" value="Genomic_DNA"/>
</dbReference>
<dbReference type="CDD" id="cd07043">
    <property type="entry name" value="STAS_anti-anti-sigma_factors"/>
    <property type="match status" value="1"/>
</dbReference>
<dbReference type="PANTHER" id="PTHR33495">
    <property type="entry name" value="ANTI-SIGMA FACTOR ANTAGONIST TM_1081-RELATED-RELATED"/>
    <property type="match status" value="1"/>
</dbReference>
<accession>A0A1X7AKX8</accession>
<dbReference type="InterPro" id="IPR036513">
    <property type="entry name" value="STAS_dom_sf"/>
</dbReference>
<gene>
    <name evidence="4" type="primary">rsbV</name>
    <name evidence="4" type="ORF">EHSB41UT_02554</name>
</gene>
<dbReference type="PANTHER" id="PTHR33495:SF2">
    <property type="entry name" value="ANTI-SIGMA FACTOR ANTAGONIST TM_1081-RELATED"/>
    <property type="match status" value="1"/>
</dbReference>
<dbReference type="AlphaFoldDB" id="A0A1X7AKX8"/>
<dbReference type="OrthoDB" id="9796076at2"/>
<evidence type="ECO:0000313" key="5">
    <source>
        <dbReference type="Proteomes" id="UP000196573"/>
    </source>
</evidence>
<evidence type="ECO:0000256" key="2">
    <source>
        <dbReference type="RuleBase" id="RU003749"/>
    </source>
</evidence>
<dbReference type="Proteomes" id="UP000196573">
    <property type="component" value="Unassembled WGS sequence"/>
</dbReference>
<proteinExistence type="inferred from homology"/>
<dbReference type="PROSITE" id="PS50801">
    <property type="entry name" value="STAS"/>
    <property type="match status" value="1"/>
</dbReference>
<dbReference type="Gene3D" id="3.30.750.24">
    <property type="entry name" value="STAS domain"/>
    <property type="match status" value="1"/>
</dbReference>
<dbReference type="NCBIfam" id="TIGR00377">
    <property type="entry name" value="ant_ant_sig"/>
    <property type="match status" value="1"/>
</dbReference>
<dbReference type="InterPro" id="IPR002645">
    <property type="entry name" value="STAS_dom"/>
</dbReference>
<dbReference type="GO" id="GO:0043856">
    <property type="term" value="F:anti-sigma factor antagonist activity"/>
    <property type="evidence" value="ECO:0007669"/>
    <property type="project" value="InterPro"/>
</dbReference>
<dbReference type="SUPFAM" id="SSF52091">
    <property type="entry name" value="SpoIIaa-like"/>
    <property type="match status" value="1"/>
</dbReference>
<comment type="similarity">
    <text evidence="1 2">Belongs to the anti-sigma-factor antagonist family.</text>
</comment>
<name>A0A1X7AKX8_9GAMM</name>
<dbReference type="RefSeq" id="WP_087110439.1">
    <property type="nucleotide sequence ID" value="NZ_CBCSCN010000003.1"/>
</dbReference>
<protein>
    <recommendedName>
        <fullName evidence="2">Anti-sigma factor antagonist</fullName>
    </recommendedName>
</protein>
<dbReference type="Pfam" id="PF01740">
    <property type="entry name" value="STAS"/>
    <property type="match status" value="1"/>
</dbReference>
<evidence type="ECO:0000313" key="4">
    <source>
        <dbReference type="EMBL" id="SMA47807.1"/>
    </source>
</evidence>